<dbReference type="Pfam" id="PF01850">
    <property type="entry name" value="PIN"/>
    <property type="match status" value="1"/>
</dbReference>
<evidence type="ECO:0000313" key="3">
    <source>
        <dbReference type="Proteomes" id="UP000246278"/>
    </source>
</evidence>
<reference evidence="3" key="1">
    <citation type="submission" date="2017-10" db="EMBL/GenBank/DDBJ databases">
        <authorList>
            <person name="Gaisin V.A."/>
            <person name="Rysina M.S."/>
            <person name="Grouzdev D.S."/>
        </authorList>
    </citation>
    <scope>NUCLEOTIDE SEQUENCE [LARGE SCALE GENOMIC DNA]</scope>
    <source>
        <strain evidence="3">V1</strain>
    </source>
</reference>
<evidence type="ECO:0000259" key="1">
    <source>
        <dbReference type="Pfam" id="PF01850"/>
    </source>
</evidence>
<dbReference type="RefSeq" id="WP_110023597.1">
    <property type="nucleotide sequence ID" value="NZ_PDNZ01000005.1"/>
</dbReference>
<name>A0A317T909_9CHLB</name>
<keyword evidence="3" id="KW-1185">Reference proteome</keyword>
<organism evidence="2 3">
    <name type="scientific">Prosthecochloris marina</name>
    <dbReference type="NCBI Taxonomy" id="2017681"/>
    <lineage>
        <taxon>Bacteria</taxon>
        <taxon>Pseudomonadati</taxon>
        <taxon>Chlorobiota</taxon>
        <taxon>Chlorobiia</taxon>
        <taxon>Chlorobiales</taxon>
        <taxon>Chlorobiaceae</taxon>
        <taxon>Prosthecochloris</taxon>
    </lineage>
</organism>
<comment type="caution">
    <text evidence="2">The sequence shown here is derived from an EMBL/GenBank/DDBJ whole genome shotgun (WGS) entry which is preliminary data.</text>
</comment>
<dbReference type="InterPro" id="IPR002716">
    <property type="entry name" value="PIN_dom"/>
</dbReference>
<dbReference type="SUPFAM" id="SSF88723">
    <property type="entry name" value="PIN domain-like"/>
    <property type="match status" value="1"/>
</dbReference>
<dbReference type="Gene3D" id="3.40.50.1010">
    <property type="entry name" value="5'-nuclease"/>
    <property type="match status" value="1"/>
</dbReference>
<dbReference type="OrthoDB" id="597721at2"/>
<accession>A0A317T909</accession>
<dbReference type="Proteomes" id="UP000246278">
    <property type="component" value="Unassembled WGS sequence"/>
</dbReference>
<dbReference type="InterPro" id="IPR029060">
    <property type="entry name" value="PIN-like_dom_sf"/>
</dbReference>
<dbReference type="EMBL" id="PDNZ01000005">
    <property type="protein sequence ID" value="PWW81906.1"/>
    <property type="molecule type" value="Genomic_DNA"/>
</dbReference>
<proteinExistence type="predicted"/>
<gene>
    <name evidence="2" type="ORF">CR164_08845</name>
</gene>
<evidence type="ECO:0000313" key="2">
    <source>
        <dbReference type="EMBL" id="PWW81906.1"/>
    </source>
</evidence>
<feature type="domain" description="PIN" evidence="1">
    <location>
        <begin position="11"/>
        <end position="134"/>
    </location>
</feature>
<dbReference type="AlphaFoldDB" id="A0A317T909"/>
<sequence length="160" mass="18082">MADQLKKFVWDTSAIINIKEPDSKGYSPGHSLIKDLSDGWIPGPYLNIFPSLAVFEVSATVSRMHRDGKTILREFYLMDENSMLYDVDQSLIYKSHELHSELGFNMLRGADLVFASIAAIENAYLVTLDKAFKDHISDTVAVIDLNESMQSANYRGIFRI</sequence>
<protein>
    <recommendedName>
        <fullName evidence="1">PIN domain-containing protein</fullName>
    </recommendedName>
</protein>